<reference evidence="2 3" key="1">
    <citation type="journal article" date="2016" name="Sci. Rep.">
        <title>The Dendrobium catenatum Lindl. genome sequence provides insights into polysaccharide synthase, floral development and adaptive evolution.</title>
        <authorList>
            <person name="Zhang G.Q."/>
            <person name="Xu Q."/>
            <person name="Bian C."/>
            <person name="Tsai W.C."/>
            <person name="Yeh C.M."/>
            <person name="Liu K.W."/>
            <person name="Yoshida K."/>
            <person name="Zhang L.S."/>
            <person name="Chang S.B."/>
            <person name="Chen F."/>
            <person name="Shi Y."/>
            <person name="Su Y.Y."/>
            <person name="Zhang Y.Q."/>
            <person name="Chen L.J."/>
            <person name="Yin Y."/>
            <person name="Lin M."/>
            <person name="Huang H."/>
            <person name="Deng H."/>
            <person name="Wang Z.W."/>
            <person name="Zhu S.L."/>
            <person name="Zhao X."/>
            <person name="Deng C."/>
            <person name="Niu S.C."/>
            <person name="Huang J."/>
            <person name="Wang M."/>
            <person name="Liu G.H."/>
            <person name="Yang H.J."/>
            <person name="Xiao X.J."/>
            <person name="Hsiao Y.Y."/>
            <person name="Wu W.L."/>
            <person name="Chen Y.Y."/>
            <person name="Mitsuda N."/>
            <person name="Ohme-Takagi M."/>
            <person name="Luo Y.B."/>
            <person name="Van de Peer Y."/>
            <person name="Liu Z.J."/>
        </authorList>
    </citation>
    <scope>NUCLEOTIDE SEQUENCE [LARGE SCALE GENOMIC DNA]</scope>
    <source>
        <tissue evidence="2">The whole plant</tissue>
    </source>
</reference>
<proteinExistence type="predicted"/>
<dbReference type="Proteomes" id="UP000233837">
    <property type="component" value="Unassembled WGS sequence"/>
</dbReference>
<feature type="region of interest" description="Disordered" evidence="1">
    <location>
        <begin position="1"/>
        <end position="20"/>
    </location>
</feature>
<evidence type="ECO:0000256" key="1">
    <source>
        <dbReference type="SAM" id="MobiDB-lite"/>
    </source>
</evidence>
<evidence type="ECO:0000313" key="2">
    <source>
        <dbReference type="EMBL" id="PKU86909.1"/>
    </source>
</evidence>
<name>A0A2I0XG76_9ASPA</name>
<gene>
    <name evidence="2" type="ORF">MA16_Dca020655</name>
</gene>
<reference evidence="2 3" key="2">
    <citation type="journal article" date="2017" name="Nature">
        <title>The Apostasia genome and the evolution of orchids.</title>
        <authorList>
            <person name="Zhang G.Q."/>
            <person name="Liu K.W."/>
            <person name="Li Z."/>
            <person name="Lohaus R."/>
            <person name="Hsiao Y.Y."/>
            <person name="Niu S.C."/>
            <person name="Wang J.Y."/>
            <person name="Lin Y.C."/>
            <person name="Xu Q."/>
            <person name="Chen L.J."/>
            <person name="Yoshida K."/>
            <person name="Fujiwara S."/>
            <person name="Wang Z.W."/>
            <person name="Zhang Y.Q."/>
            <person name="Mitsuda N."/>
            <person name="Wang M."/>
            <person name="Liu G.H."/>
            <person name="Pecoraro L."/>
            <person name="Huang H.X."/>
            <person name="Xiao X.J."/>
            <person name="Lin M."/>
            <person name="Wu X.Y."/>
            <person name="Wu W.L."/>
            <person name="Chen Y.Y."/>
            <person name="Chang S.B."/>
            <person name="Sakamoto S."/>
            <person name="Ohme-Takagi M."/>
            <person name="Yagi M."/>
            <person name="Zeng S.J."/>
            <person name="Shen C.Y."/>
            <person name="Yeh C.M."/>
            <person name="Luo Y.B."/>
            <person name="Tsai W.C."/>
            <person name="Van de Peer Y."/>
            <person name="Liu Z.J."/>
        </authorList>
    </citation>
    <scope>NUCLEOTIDE SEQUENCE [LARGE SCALE GENOMIC DNA]</scope>
    <source>
        <tissue evidence="2">The whole plant</tissue>
    </source>
</reference>
<feature type="region of interest" description="Disordered" evidence="1">
    <location>
        <begin position="30"/>
        <end position="61"/>
    </location>
</feature>
<keyword evidence="3" id="KW-1185">Reference proteome</keyword>
<protein>
    <submittedName>
        <fullName evidence="2">Uncharacterized protein</fullName>
    </submittedName>
</protein>
<sequence length="88" mass="10082">MLRLPQEFAENEPHPFSTLSNLRTASIPSRIRTEQFTKSTKKKPHLPIHSQGTPNPEHPRLLPAVRTIPIASLSHKKSRRETSLSRRL</sequence>
<dbReference type="AlphaFoldDB" id="A0A2I0XG76"/>
<dbReference type="EMBL" id="KZ501903">
    <property type="protein sequence ID" value="PKU86909.1"/>
    <property type="molecule type" value="Genomic_DNA"/>
</dbReference>
<accession>A0A2I0XG76</accession>
<evidence type="ECO:0000313" key="3">
    <source>
        <dbReference type="Proteomes" id="UP000233837"/>
    </source>
</evidence>
<organism evidence="2 3">
    <name type="scientific">Dendrobium catenatum</name>
    <dbReference type="NCBI Taxonomy" id="906689"/>
    <lineage>
        <taxon>Eukaryota</taxon>
        <taxon>Viridiplantae</taxon>
        <taxon>Streptophyta</taxon>
        <taxon>Embryophyta</taxon>
        <taxon>Tracheophyta</taxon>
        <taxon>Spermatophyta</taxon>
        <taxon>Magnoliopsida</taxon>
        <taxon>Liliopsida</taxon>
        <taxon>Asparagales</taxon>
        <taxon>Orchidaceae</taxon>
        <taxon>Epidendroideae</taxon>
        <taxon>Malaxideae</taxon>
        <taxon>Dendrobiinae</taxon>
        <taxon>Dendrobium</taxon>
    </lineage>
</organism>